<feature type="region of interest" description="Disordered" evidence="3">
    <location>
        <begin position="498"/>
        <end position="527"/>
    </location>
</feature>
<dbReference type="EMBL" id="OZ019896">
    <property type="protein sequence ID" value="CAK9223515.1"/>
    <property type="molecule type" value="Genomic_DNA"/>
</dbReference>
<gene>
    <name evidence="4" type="ORF">CSSPTR1EN2_LOCUS16870</name>
</gene>
<dbReference type="PANTHER" id="PTHR47911:SF1">
    <property type="entry name" value="OS06G0664400 PROTEIN"/>
    <property type="match status" value="1"/>
</dbReference>
<feature type="repeat" description="PPR" evidence="2">
    <location>
        <begin position="426"/>
        <end position="460"/>
    </location>
</feature>
<evidence type="ECO:0000256" key="3">
    <source>
        <dbReference type="SAM" id="MobiDB-lite"/>
    </source>
</evidence>
<sequence>MRSSASLLSRSRRPGILFQSFSTSPVCGSGYGRGKGRGDGTDDASQLGGYGGGVGRRTGFENETKGFGRGRREGGVSPLPPPPPPPPPPSVATPLPPLKNSFVPAKAKAENVPDSGQQASKVFLEADGQAAKIDSRFEDAVTEKPFKPFKPFVAIVKPPEAVGQQRLVPENVSSELLLQGAGRGTIPNARPAVPWNEDLKLHRQRGGASMDTWETRPRVVSILGEQHKAGQQGAKMGVIGSHAEAKDSVVASTTKSFQELSASPRVANNLGRAERAHGTPNVESKRANVWGSLSQILAPPGRTTSQPTPPLQSKPTSPPQNQPTPPLQSKPTSPPQNQPTPPLQSKPTSPPQNQPTPPLQSQPMTILQDHPTPPPHAAVVLQTGGLKVPLQPEAPPAQPQMQNVPDVVQPEKGPPVVTPNTQFQLSDESYVAMIRWHYNAGRFAEVDQVYEDMRADGVHVTVPTYNLLVEIYSKSGQFDKMDTVYKLMREALIKSKTSAVSPTMEQPPLVSMSSAPETEKRATRDETPEELVHAEEAAAIEVHLVEKASVPEPQISVEEATTGPGQLSPSTRDLHPQTAEPIESAPPSHTLIKEESKATGVSQGFAAPSTDTNKPEFIVPGGFLAQRVDESEGLHSFRGLLKQPPVGGLFEDSGRAGDLHPSILPNVPSAGAVAGRGRVGGLFEDSGRAGDFNPSMFPNLPSAVSVAGRGRGAPLPDASVRAVGRGRGAPQGSPGQPLVSPPASIGAKAGQKERMPHAELSREQARERAMALLAKLPERQGTPALRSLSPPRPQLSREDAVQRAVAVLQEGIDKNLSIEEERRRRGGPVDKFSDVTDFVANRFRRKGPDTTAPRTGSQSDKDRFKRQIRPRQRRALEEDVPQVPLTLREMTPEDEERLKVLDEEEQFKSALHTKFLLDFEPEYAMENFSDNPDIDDTPQISLEETMACVKPYLMRDDITEEMWEEEVKDILGKAHHLKKLVQLYAGPDRPTARQQKVKLEAIADTLPAHVLPEMADFTKMALLSLQSNPSIRLKEKERLMNKVVSGFSTF</sequence>
<dbReference type="Gene3D" id="1.25.40.10">
    <property type="entry name" value="Tetratricopeptide repeat domain"/>
    <property type="match status" value="1"/>
</dbReference>
<name>A0ABP0UK53_9BRYO</name>
<evidence type="ECO:0000313" key="5">
    <source>
        <dbReference type="Proteomes" id="UP001497512"/>
    </source>
</evidence>
<organism evidence="4 5">
    <name type="scientific">Sphagnum troendelagicum</name>
    <dbReference type="NCBI Taxonomy" id="128251"/>
    <lineage>
        <taxon>Eukaryota</taxon>
        <taxon>Viridiplantae</taxon>
        <taxon>Streptophyta</taxon>
        <taxon>Embryophyta</taxon>
        <taxon>Bryophyta</taxon>
        <taxon>Sphagnophytina</taxon>
        <taxon>Sphagnopsida</taxon>
        <taxon>Sphagnales</taxon>
        <taxon>Sphagnaceae</taxon>
        <taxon>Sphagnum</taxon>
    </lineage>
</organism>
<feature type="region of interest" description="Disordered" evidence="3">
    <location>
        <begin position="709"/>
        <end position="800"/>
    </location>
</feature>
<dbReference type="PROSITE" id="PS51375">
    <property type="entry name" value="PPR"/>
    <property type="match status" value="2"/>
</dbReference>
<reference evidence="4" key="1">
    <citation type="submission" date="2024-02" db="EMBL/GenBank/DDBJ databases">
        <authorList>
            <consortium name="ELIXIR-Norway"/>
            <consortium name="Elixir Norway"/>
        </authorList>
    </citation>
    <scope>NUCLEOTIDE SEQUENCE</scope>
</reference>
<dbReference type="InterPro" id="IPR011990">
    <property type="entry name" value="TPR-like_helical_dom_sf"/>
</dbReference>
<feature type="compositionally biased region" description="Basic and acidic residues" evidence="3">
    <location>
        <begin position="58"/>
        <end position="74"/>
    </location>
</feature>
<feature type="region of interest" description="Disordered" evidence="3">
    <location>
        <begin position="840"/>
        <end position="875"/>
    </location>
</feature>
<keyword evidence="1" id="KW-0677">Repeat</keyword>
<dbReference type="InterPro" id="IPR002885">
    <property type="entry name" value="PPR_rpt"/>
</dbReference>
<evidence type="ECO:0000313" key="4">
    <source>
        <dbReference type="EMBL" id="CAK9223515.1"/>
    </source>
</evidence>
<dbReference type="NCBIfam" id="TIGR00756">
    <property type="entry name" value="PPR"/>
    <property type="match status" value="2"/>
</dbReference>
<feature type="compositionally biased region" description="Pro residues" evidence="3">
    <location>
        <begin position="78"/>
        <end position="97"/>
    </location>
</feature>
<feature type="region of interest" description="Disordered" evidence="3">
    <location>
        <begin position="1"/>
        <end position="116"/>
    </location>
</feature>
<feature type="compositionally biased region" description="Pro residues" evidence="3">
    <location>
        <begin position="307"/>
        <end position="360"/>
    </location>
</feature>
<evidence type="ECO:0000256" key="1">
    <source>
        <dbReference type="ARBA" id="ARBA00022737"/>
    </source>
</evidence>
<protein>
    <submittedName>
        <fullName evidence="4">Uncharacterized protein</fullName>
    </submittedName>
</protein>
<feature type="region of interest" description="Disordered" evidence="3">
    <location>
        <begin position="559"/>
        <end position="589"/>
    </location>
</feature>
<feature type="region of interest" description="Disordered" evidence="3">
    <location>
        <begin position="256"/>
        <end position="378"/>
    </location>
</feature>
<feature type="repeat" description="PPR" evidence="2">
    <location>
        <begin position="461"/>
        <end position="495"/>
    </location>
</feature>
<accession>A0ABP0UK53</accession>
<proteinExistence type="predicted"/>
<dbReference type="Proteomes" id="UP001497512">
    <property type="component" value="Chromosome 4"/>
</dbReference>
<dbReference type="Pfam" id="PF01535">
    <property type="entry name" value="PPR"/>
    <property type="match status" value="2"/>
</dbReference>
<dbReference type="PANTHER" id="PTHR47911">
    <property type="entry name" value="HYDROXYPROLINE-RICH GLYCOPROTEIN-LIKE"/>
    <property type="match status" value="1"/>
</dbReference>
<feature type="compositionally biased region" description="Basic and acidic residues" evidence="3">
    <location>
        <begin position="517"/>
        <end position="527"/>
    </location>
</feature>
<feature type="compositionally biased region" description="Basic and acidic residues" evidence="3">
    <location>
        <begin position="750"/>
        <end position="769"/>
    </location>
</feature>
<evidence type="ECO:0000256" key="2">
    <source>
        <dbReference type="PROSITE-ProRule" id="PRU00708"/>
    </source>
</evidence>
<keyword evidence="5" id="KW-1185">Reference proteome</keyword>